<dbReference type="InterPro" id="IPR017459">
    <property type="entry name" value="Glycosyl_Trfase_fam3_N_dom"/>
</dbReference>
<evidence type="ECO:0000313" key="13">
    <source>
        <dbReference type="EMBL" id="MFC7147679.1"/>
    </source>
</evidence>
<proteinExistence type="inferred from homology"/>
<comment type="catalytic activity">
    <reaction evidence="11">
        <text>thymidine + phosphate = 2-deoxy-alpha-D-ribose 1-phosphate + thymine</text>
        <dbReference type="Rhea" id="RHEA:16037"/>
        <dbReference type="ChEBI" id="CHEBI:17748"/>
        <dbReference type="ChEBI" id="CHEBI:17821"/>
        <dbReference type="ChEBI" id="CHEBI:43474"/>
        <dbReference type="ChEBI" id="CHEBI:57259"/>
        <dbReference type="EC" id="2.4.2.2"/>
    </reaction>
</comment>
<evidence type="ECO:0000256" key="11">
    <source>
        <dbReference type="ARBA" id="ARBA00048525"/>
    </source>
</evidence>
<dbReference type="PANTHER" id="PTHR10515">
    <property type="entry name" value="THYMIDINE PHOSPHORYLASE"/>
    <property type="match status" value="1"/>
</dbReference>
<organism evidence="13 14">
    <name type="scientific">Cohnella cellulosilytica</name>
    <dbReference type="NCBI Taxonomy" id="986710"/>
    <lineage>
        <taxon>Bacteria</taxon>
        <taxon>Bacillati</taxon>
        <taxon>Bacillota</taxon>
        <taxon>Bacilli</taxon>
        <taxon>Bacillales</taxon>
        <taxon>Paenibacillaceae</taxon>
        <taxon>Cohnella</taxon>
    </lineage>
</organism>
<evidence type="ECO:0000256" key="8">
    <source>
        <dbReference type="ARBA" id="ARBA00022676"/>
    </source>
</evidence>
<gene>
    <name evidence="13" type="ORF">ACFQMJ_03935</name>
</gene>
<dbReference type="Gene3D" id="3.90.1170.30">
    <property type="entry name" value="Pyrimidine nucleoside phosphorylase-like, C-terminal domain"/>
    <property type="match status" value="1"/>
</dbReference>
<dbReference type="Pfam" id="PF07831">
    <property type="entry name" value="PYNP_C"/>
    <property type="match status" value="1"/>
</dbReference>
<dbReference type="InterPro" id="IPR000312">
    <property type="entry name" value="Glycosyl_Trfase_fam3"/>
</dbReference>
<keyword evidence="14" id="KW-1185">Reference proteome</keyword>
<keyword evidence="8 13" id="KW-0328">Glycosyltransferase</keyword>
<dbReference type="NCBIfam" id="NF004747">
    <property type="entry name" value="PRK06078.1"/>
    <property type="match status" value="1"/>
</dbReference>
<dbReference type="Pfam" id="PF00591">
    <property type="entry name" value="Glycos_transf_3"/>
    <property type="match status" value="1"/>
</dbReference>
<dbReference type="InterPro" id="IPR036566">
    <property type="entry name" value="PYNP-like_C_sf"/>
</dbReference>
<reference evidence="14" key="1">
    <citation type="journal article" date="2019" name="Int. J. Syst. Evol. Microbiol.">
        <title>The Global Catalogue of Microorganisms (GCM) 10K type strain sequencing project: providing services to taxonomists for standard genome sequencing and annotation.</title>
        <authorList>
            <consortium name="The Broad Institute Genomics Platform"/>
            <consortium name="The Broad Institute Genome Sequencing Center for Infectious Disease"/>
            <person name="Wu L."/>
            <person name="Ma J."/>
        </authorList>
    </citation>
    <scope>NUCLEOTIDE SEQUENCE [LARGE SCALE GENOMIC DNA]</scope>
    <source>
        <strain evidence="14">KCTC 12907</strain>
    </source>
</reference>
<comment type="similarity">
    <text evidence="4">Belongs to the thymidine/pyrimidine-nucleoside phosphorylase family.</text>
</comment>
<sequence length="437" mass="46706">MRMVDLIHQKKLGNALSEEEIGFMIRGFTEGDIPDYQMAAFCMAVFFKGMEDREIASLTSAMARSGDLLDLSGISGKVVDKHSTGGVGDKTTLIVAPLVAAAGVPVAKMSGRGLGNTGGTIDKLQAIEGFQVELTIPQFIHQVNNIQLALAGQTGNLAPADKKMYALRDVTDTVNSIPLIASSVMSKKIASGADGIVLDVKVGSGAFMKSIGEAKRLAEQMVAIGKNLGRETVALITDMNQPLGYEIGNANEVKEAIDVLRGRNVEDLRTLSITLAAHMTVIAGRFSNTDQACEELERILDSGLAFDAFLRFVKAQGGDAGMVENPRLLPQARYHRAIIAPKAGYIQAMDTDKIGLAAMMSGAGRKKKEDSIDYAAGITLNKKLGDWVDQNEPLCVLHSNAEHVPDAEKALQEAFTVSAEAVPKTQLIYDVVTSAKR</sequence>
<dbReference type="Pfam" id="PF02885">
    <property type="entry name" value="Glycos_trans_3N"/>
    <property type="match status" value="1"/>
</dbReference>
<dbReference type="InterPro" id="IPR013102">
    <property type="entry name" value="PYNP_C"/>
</dbReference>
<evidence type="ECO:0000256" key="9">
    <source>
        <dbReference type="ARBA" id="ARBA00022679"/>
    </source>
</evidence>
<dbReference type="Gene3D" id="1.20.970.10">
    <property type="entry name" value="Transferase, Pyrimidine Nucleoside Phosphorylase, Chain C"/>
    <property type="match status" value="1"/>
</dbReference>
<evidence type="ECO:0000259" key="12">
    <source>
        <dbReference type="SMART" id="SM00941"/>
    </source>
</evidence>
<protein>
    <recommendedName>
        <fullName evidence="7">Pyrimidine-nucleoside phosphorylase</fullName>
        <ecNumber evidence="6">2.4.2.2</ecNumber>
    </recommendedName>
</protein>
<dbReference type="NCBIfam" id="TIGR02644">
    <property type="entry name" value="Y_phosphoryl"/>
    <property type="match status" value="1"/>
</dbReference>
<evidence type="ECO:0000256" key="5">
    <source>
        <dbReference type="ARBA" id="ARBA00011738"/>
    </source>
</evidence>
<keyword evidence="9 13" id="KW-0808">Transferase</keyword>
<dbReference type="InterPro" id="IPR035902">
    <property type="entry name" value="Nuc_phospho_transferase"/>
</dbReference>
<evidence type="ECO:0000256" key="10">
    <source>
        <dbReference type="ARBA" id="ARBA00048453"/>
    </source>
</evidence>
<dbReference type="EMBL" id="JBHTAI010000002">
    <property type="protein sequence ID" value="MFC7147679.1"/>
    <property type="molecule type" value="Genomic_DNA"/>
</dbReference>
<dbReference type="SUPFAM" id="SSF54680">
    <property type="entry name" value="Pyrimidine nucleoside phosphorylase C-terminal domain"/>
    <property type="match status" value="1"/>
</dbReference>
<comment type="catalytic activity">
    <reaction evidence="1">
        <text>2'-deoxyuridine + phosphate = 2-deoxy-alpha-D-ribose 1-phosphate + uracil</text>
        <dbReference type="Rhea" id="RHEA:22824"/>
        <dbReference type="ChEBI" id="CHEBI:16450"/>
        <dbReference type="ChEBI" id="CHEBI:17568"/>
        <dbReference type="ChEBI" id="CHEBI:43474"/>
        <dbReference type="ChEBI" id="CHEBI:57259"/>
        <dbReference type="EC" id="2.4.2.2"/>
    </reaction>
</comment>
<dbReference type="SUPFAM" id="SSF47648">
    <property type="entry name" value="Nucleoside phosphorylase/phosphoribosyltransferase N-terminal domain"/>
    <property type="match status" value="1"/>
</dbReference>
<evidence type="ECO:0000256" key="1">
    <source>
        <dbReference type="ARBA" id="ARBA00001066"/>
    </source>
</evidence>
<evidence type="ECO:0000256" key="6">
    <source>
        <dbReference type="ARBA" id="ARBA00011889"/>
    </source>
</evidence>
<dbReference type="SMART" id="SM00941">
    <property type="entry name" value="PYNP_C"/>
    <property type="match status" value="1"/>
</dbReference>
<dbReference type="PIRSF" id="PIRSF000478">
    <property type="entry name" value="TP_PyNP"/>
    <property type="match status" value="1"/>
</dbReference>
<comment type="function">
    <text evidence="3">Catalyzes phosphorolysis of the pyrimidine nucleosides uridine, thymidine and 2'-deoxyuridine with the formation of the corresponding pyrimidine base and ribose-1-phosphate.</text>
</comment>
<evidence type="ECO:0000256" key="7">
    <source>
        <dbReference type="ARBA" id="ARBA00014680"/>
    </source>
</evidence>
<dbReference type="NCBIfam" id="NF004490">
    <property type="entry name" value="PRK05820.1"/>
    <property type="match status" value="1"/>
</dbReference>
<name>A0ABW2F6J3_9BACL</name>
<dbReference type="PANTHER" id="PTHR10515:SF0">
    <property type="entry name" value="THYMIDINE PHOSPHORYLASE"/>
    <property type="match status" value="1"/>
</dbReference>
<comment type="catalytic activity">
    <reaction evidence="10">
        <text>uridine + phosphate = alpha-D-ribose 1-phosphate + uracil</text>
        <dbReference type="Rhea" id="RHEA:24388"/>
        <dbReference type="ChEBI" id="CHEBI:16704"/>
        <dbReference type="ChEBI" id="CHEBI:17568"/>
        <dbReference type="ChEBI" id="CHEBI:43474"/>
        <dbReference type="ChEBI" id="CHEBI:57720"/>
        <dbReference type="EC" id="2.4.2.2"/>
    </reaction>
</comment>
<dbReference type="GO" id="GO:0016154">
    <property type="term" value="F:pyrimidine-nucleoside phosphorylase activity"/>
    <property type="evidence" value="ECO:0007669"/>
    <property type="project" value="UniProtKB-EC"/>
</dbReference>
<dbReference type="InterPro" id="IPR036320">
    <property type="entry name" value="Glycosyl_Trfase_fam3_N_dom_sf"/>
</dbReference>
<comment type="caution">
    <text evidence="13">The sequence shown here is derived from an EMBL/GenBank/DDBJ whole genome shotgun (WGS) entry which is preliminary data.</text>
</comment>
<evidence type="ECO:0000256" key="3">
    <source>
        <dbReference type="ARBA" id="ARBA00003877"/>
    </source>
</evidence>
<dbReference type="SUPFAM" id="SSF52418">
    <property type="entry name" value="Nucleoside phosphorylase/phosphoribosyltransferase catalytic domain"/>
    <property type="match status" value="1"/>
</dbReference>
<comment type="cofactor">
    <cofactor evidence="2">
        <name>K(+)</name>
        <dbReference type="ChEBI" id="CHEBI:29103"/>
    </cofactor>
</comment>
<evidence type="ECO:0000313" key="14">
    <source>
        <dbReference type="Proteomes" id="UP001596378"/>
    </source>
</evidence>
<evidence type="ECO:0000256" key="2">
    <source>
        <dbReference type="ARBA" id="ARBA00001958"/>
    </source>
</evidence>
<dbReference type="InterPro" id="IPR018090">
    <property type="entry name" value="Pyrmidine_PPas_bac/euk"/>
</dbReference>
<dbReference type="EC" id="2.4.2.2" evidence="6"/>
<dbReference type="Proteomes" id="UP001596378">
    <property type="component" value="Unassembled WGS sequence"/>
</dbReference>
<feature type="domain" description="Pyrimidine nucleoside phosphorylase C-terminal" evidence="12">
    <location>
        <begin position="345"/>
        <end position="418"/>
    </location>
</feature>
<dbReference type="InterPro" id="IPR000053">
    <property type="entry name" value="Thymidine/pyrmidine_PPase"/>
</dbReference>
<dbReference type="Gene3D" id="3.40.1030.10">
    <property type="entry name" value="Nucleoside phosphorylase/phosphoribosyltransferase catalytic domain"/>
    <property type="match status" value="1"/>
</dbReference>
<evidence type="ECO:0000256" key="4">
    <source>
        <dbReference type="ARBA" id="ARBA00006915"/>
    </source>
</evidence>
<comment type="subunit">
    <text evidence="5">Homodimer.</text>
</comment>
<dbReference type="RefSeq" id="WP_378048245.1">
    <property type="nucleotide sequence ID" value="NZ_JBHMDN010000016.1"/>
</dbReference>
<accession>A0ABW2F6J3</accession>